<dbReference type="EMBL" id="JBHPON010000001">
    <property type="protein sequence ID" value="MFC6034483.1"/>
    <property type="molecule type" value="Genomic_DNA"/>
</dbReference>
<feature type="chain" id="PRO_5045417977" evidence="1">
    <location>
        <begin position="21"/>
        <end position="187"/>
    </location>
</feature>
<reference evidence="2 3" key="1">
    <citation type="submission" date="2024-09" db="EMBL/GenBank/DDBJ databases">
        <authorList>
            <person name="Zhang Z.-H."/>
        </authorList>
    </citation>
    <scope>NUCLEOTIDE SEQUENCE [LARGE SCALE GENOMIC DNA]</scope>
    <source>
        <strain evidence="2 3">HHTR114</strain>
    </source>
</reference>
<name>A0ABW1KRD5_9PROT</name>
<keyword evidence="3" id="KW-1185">Reference proteome</keyword>
<evidence type="ECO:0000313" key="3">
    <source>
        <dbReference type="Proteomes" id="UP001596116"/>
    </source>
</evidence>
<feature type="signal peptide" evidence="1">
    <location>
        <begin position="1"/>
        <end position="20"/>
    </location>
</feature>
<evidence type="ECO:0000256" key="1">
    <source>
        <dbReference type="SAM" id="SignalP"/>
    </source>
</evidence>
<dbReference type="Proteomes" id="UP001596116">
    <property type="component" value="Unassembled WGS sequence"/>
</dbReference>
<comment type="caution">
    <text evidence="2">The sequence shown here is derived from an EMBL/GenBank/DDBJ whole genome shotgun (WGS) entry which is preliminary data.</text>
</comment>
<organism evidence="2 3">
    <name type="scientific">Hyphococcus aureus</name>
    <dbReference type="NCBI Taxonomy" id="2666033"/>
    <lineage>
        <taxon>Bacteria</taxon>
        <taxon>Pseudomonadati</taxon>
        <taxon>Pseudomonadota</taxon>
        <taxon>Alphaproteobacteria</taxon>
        <taxon>Parvularculales</taxon>
        <taxon>Parvularculaceae</taxon>
        <taxon>Hyphococcus</taxon>
    </lineage>
</organism>
<evidence type="ECO:0000313" key="2">
    <source>
        <dbReference type="EMBL" id="MFC6034483.1"/>
    </source>
</evidence>
<dbReference type="RefSeq" id="WP_379880193.1">
    <property type="nucleotide sequence ID" value="NZ_JBHPON010000001.1"/>
</dbReference>
<keyword evidence="1" id="KW-0732">Signal</keyword>
<protein>
    <submittedName>
        <fullName evidence="2">Uncharacterized protein</fullName>
    </submittedName>
</protein>
<proteinExistence type="predicted"/>
<gene>
    <name evidence="2" type="ORF">ACFMB1_02945</name>
</gene>
<accession>A0ABW1KRD5</accession>
<sequence>MNVTPFAILAALFIASAAAAQSSEAEAVDDAIACLQIEDAGERLACLEGAAKTLKVTRVVREEQTAAAKENEKANFGLAAADKPEQVAEAPKDFGDEAIADVRRDKDGKRIKSINAQVVEISLNSMGRATVSLDNGQVWRQLDSDDKKLHFGKRERLFTAKVKRSAFGNYMMTVNELHRTIRVRRIK</sequence>